<dbReference type="EMBL" id="ASHR01000028">
    <property type="protein sequence ID" value="ERG63942.1"/>
    <property type="molecule type" value="Genomic_DNA"/>
</dbReference>
<name>U1LPL3_9MICO</name>
<reference evidence="1 2" key="1">
    <citation type="journal article" date="2013" name="Genome Announc.">
        <title>First draft genome sequence from a member of the genus agrococcus, isolated from modern microbialites.</title>
        <authorList>
            <person name="White R.A.III."/>
            <person name="Grassa C.J."/>
            <person name="Suttle C.A."/>
        </authorList>
    </citation>
    <scope>NUCLEOTIDE SEQUENCE [LARGE SCALE GENOMIC DNA]</scope>
    <source>
        <strain evidence="1 2">RW1</strain>
    </source>
</reference>
<gene>
    <name evidence="1" type="ORF">L332_05660</name>
</gene>
<dbReference type="RefSeq" id="WP_021010917.1">
    <property type="nucleotide sequence ID" value="NZ_ASHR01000028.1"/>
</dbReference>
<evidence type="ECO:0000313" key="1">
    <source>
        <dbReference type="EMBL" id="ERG63942.1"/>
    </source>
</evidence>
<comment type="caution">
    <text evidence="1">The sequence shown here is derived from an EMBL/GenBank/DDBJ whole genome shotgun (WGS) entry which is preliminary data.</text>
</comment>
<dbReference type="AlphaFoldDB" id="U1LPL3"/>
<proteinExistence type="predicted"/>
<evidence type="ECO:0000313" key="2">
    <source>
        <dbReference type="Proteomes" id="UP000016462"/>
    </source>
</evidence>
<protein>
    <submittedName>
        <fullName evidence="1">Uncharacterized protein</fullName>
    </submittedName>
</protein>
<organism evidence="1 2">
    <name type="scientific">Agrococcus pavilionensis RW1</name>
    <dbReference type="NCBI Taxonomy" id="1330458"/>
    <lineage>
        <taxon>Bacteria</taxon>
        <taxon>Bacillati</taxon>
        <taxon>Actinomycetota</taxon>
        <taxon>Actinomycetes</taxon>
        <taxon>Micrococcales</taxon>
        <taxon>Microbacteriaceae</taxon>
        <taxon>Agrococcus</taxon>
    </lineage>
</organism>
<dbReference type="Proteomes" id="UP000016462">
    <property type="component" value="Unassembled WGS sequence"/>
</dbReference>
<accession>U1LPL3</accession>
<dbReference type="OrthoDB" id="5142055at2"/>
<sequence length="208" mass="21594">MRLALRLPGEWVRLPVGEAGARERIRELAARLLGAGDERAPLRIALRQRLEAALERSEAAGAAEVHVGIALEADVPLPAVASVYRGVPVPTAASTEPDAVMAALVPLVLRAAHEGAGGTAAPGPDDRVLDAGRSRILRRPGVRDVPLGEGATPALAVDYWVTVPGERRAALLHVDVPLIAPAALLLALCDAIATAARFEAPDRVAADA</sequence>
<keyword evidence="2" id="KW-1185">Reference proteome</keyword>